<organism evidence="2 3">
    <name type="scientific">Trachymyrmex cornetzi</name>
    <dbReference type="NCBI Taxonomy" id="471704"/>
    <lineage>
        <taxon>Eukaryota</taxon>
        <taxon>Metazoa</taxon>
        <taxon>Ecdysozoa</taxon>
        <taxon>Arthropoda</taxon>
        <taxon>Hexapoda</taxon>
        <taxon>Insecta</taxon>
        <taxon>Pterygota</taxon>
        <taxon>Neoptera</taxon>
        <taxon>Endopterygota</taxon>
        <taxon>Hymenoptera</taxon>
        <taxon>Apocrita</taxon>
        <taxon>Aculeata</taxon>
        <taxon>Formicoidea</taxon>
        <taxon>Formicidae</taxon>
        <taxon>Myrmicinae</taxon>
        <taxon>Trachymyrmex</taxon>
    </lineage>
</organism>
<proteinExistence type="predicted"/>
<gene>
    <name evidence="2" type="ORF">ALC57_04691</name>
</gene>
<feature type="compositionally biased region" description="Basic residues" evidence="1">
    <location>
        <begin position="118"/>
        <end position="128"/>
    </location>
</feature>
<name>A0A195ECG4_9HYME</name>
<protein>
    <submittedName>
        <fullName evidence="2">Uncharacterized protein</fullName>
    </submittedName>
</protein>
<sequence length="269" mass="31148">MYKNCRVTSIAMLQTLSHFFAAKCPEGWRGAEVCYRAQRRRIEEKCTDTVVDSPLKYQQGTALKYGSRGLVNSVLGFHVVRRGFSAPWGNFTCSKNHRYEIYSVEERKNGQKKERGKVLRKRQRRQKERKRERLSVIVRGKEARNRKKRAPKPLRSGSACWTAMRPTSSRRLEIAAKWKALAKRYRVGANTKGKPFGTPARPKLNEIIKLHETHTIAVFEEHFCPEQSMNLSSDCRNNGDQKYLTEEIYPARSSNQKAESQRDPLQDIT</sequence>
<feature type="region of interest" description="Disordered" evidence="1">
    <location>
        <begin position="248"/>
        <end position="269"/>
    </location>
</feature>
<keyword evidence="3" id="KW-1185">Reference proteome</keyword>
<feature type="region of interest" description="Disordered" evidence="1">
    <location>
        <begin position="110"/>
        <end position="133"/>
    </location>
</feature>
<accession>A0A195ECG4</accession>
<evidence type="ECO:0000313" key="2">
    <source>
        <dbReference type="EMBL" id="KYN22908.1"/>
    </source>
</evidence>
<evidence type="ECO:0000256" key="1">
    <source>
        <dbReference type="SAM" id="MobiDB-lite"/>
    </source>
</evidence>
<reference evidence="2 3" key="1">
    <citation type="submission" date="2015-09" db="EMBL/GenBank/DDBJ databases">
        <title>Trachymyrmex cornetzi WGS genome.</title>
        <authorList>
            <person name="Nygaard S."/>
            <person name="Hu H."/>
            <person name="Boomsma J."/>
            <person name="Zhang G."/>
        </authorList>
    </citation>
    <scope>NUCLEOTIDE SEQUENCE [LARGE SCALE GENOMIC DNA]</scope>
    <source>
        <strain evidence="2">Tcor2-1</strain>
        <tissue evidence="2">Whole body</tissue>
    </source>
</reference>
<evidence type="ECO:0000313" key="3">
    <source>
        <dbReference type="Proteomes" id="UP000078492"/>
    </source>
</evidence>
<dbReference type="EMBL" id="KQ979074">
    <property type="protein sequence ID" value="KYN22908.1"/>
    <property type="molecule type" value="Genomic_DNA"/>
</dbReference>
<dbReference type="Proteomes" id="UP000078492">
    <property type="component" value="Unassembled WGS sequence"/>
</dbReference>
<feature type="compositionally biased region" description="Basic and acidic residues" evidence="1">
    <location>
        <begin position="259"/>
        <end position="269"/>
    </location>
</feature>
<dbReference type="AlphaFoldDB" id="A0A195ECG4"/>